<dbReference type="AlphaFoldDB" id="G0NKW5"/>
<dbReference type="Proteomes" id="UP000008068">
    <property type="component" value="Unassembled WGS sequence"/>
</dbReference>
<keyword evidence="2" id="KW-1185">Reference proteome</keyword>
<sequence>MNSQPMRYECLRSVLSYMEANKRIECANRMPSIRKVEKVLPLKIKKLSFTENFFIINQKEYLFGVYRHYGTKVTPQFIQSQNEEGGCRNDVDKYGFEVEGTWYKAIPEDIVMNAREVEEPRRDINTMIAREQAIQTLEKEIVELYGKIGKGCGIEEMRENPEQASQLGFALMKAHEEIDRKTAEIEKAHYDLQCYKCYRDNTPSPFESFIQLRLCDEETRFHATPTSRKFERLIYNKRLPDAMRAVLKLIFGDRKKPVRVTELNVHQDHSLRLPSEFRLNLRKLNVQGVLGKVCDRLSLIIDAACLPLEQVSVKSHTEFINDFQPELARTAKKLVIGDHYEINTEEWLPVFLTLQNQYVEWRILYETIPAADFIELIRFWLLNRKRIGTTFSFHGQTRSVTEFFERAVQEFQEAFRGNRCITIPMTSFSKVRVSHNCEDDVLEMKVLSVENEDANVVTEHFSSVSIN</sequence>
<protein>
    <submittedName>
        <fullName evidence="1">Uncharacterized protein</fullName>
    </submittedName>
</protein>
<proteinExistence type="predicted"/>
<reference evidence="2" key="1">
    <citation type="submission" date="2011-07" db="EMBL/GenBank/DDBJ databases">
        <authorList>
            <consortium name="Caenorhabditis brenneri Sequencing and Analysis Consortium"/>
            <person name="Wilson R.K."/>
        </authorList>
    </citation>
    <scope>NUCLEOTIDE SEQUENCE [LARGE SCALE GENOMIC DNA]</scope>
    <source>
        <strain evidence="2">PB2801</strain>
    </source>
</reference>
<dbReference type="OMA" id="RIECANR"/>
<organism evidence="2">
    <name type="scientific">Caenorhabditis brenneri</name>
    <name type="common">Nematode worm</name>
    <dbReference type="NCBI Taxonomy" id="135651"/>
    <lineage>
        <taxon>Eukaryota</taxon>
        <taxon>Metazoa</taxon>
        <taxon>Ecdysozoa</taxon>
        <taxon>Nematoda</taxon>
        <taxon>Chromadorea</taxon>
        <taxon>Rhabditida</taxon>
        <taxon>Rhabditina</taxon>
        <taxon>Rhabditomorpha</taxon>
        <taxon>Rhabditoidea</taxon>
        <taxon>Rhabditidae</taxon>
        <taxon>Peloderinae</taxon>
        <taxon>Caenorhabditis</taxon>
    </lineage>
</organism>
<dbReference type="InParanoid" id="G0NKW5"/>
<name>G0NKW5_CAEBE</name>
<dbReference type="PANTHER" id="PTHR31379:SF1">
    <property type="entry name" value="F-BOX C PROTEIN-RELATED"/>
    <property type="match status" value="1"/>
</dbReference>
<gene>
    <name evidence="1" type="ORF">CAEBREN_03246</name>
</gene>
<dbReference type="FunCoup" id="G0NKW5">
    <property type="interactions" value="1391"/>
</dbReference>
<dbReference type="PANTHER" id="PTHR31379">
    <property type="entry name" value="F-BOX C PROTEIN-RELATED-RELATED"/>
    <property type="match status" value="1"/>
</dbReference>
<dbReference type="OrthoDB" id="5907353at2759"/>
<dbReference type="InterPro" id="IPR021942">
    <property type="entry name" value="DUF3557"/>
</dbReference>
<dbReference type="HOGENOM" id="CLU_042576_0_1_1"/>
<dbReference type="eggNOG" id="ENOG502TJRA">
    <property type="taxonomic scope" value="Eukaryota"/>
</dbReference>
<dbReference type="Pfam" id="PF12078">
    <property type="entry name" value="DUF3557"/>
    <property type="match status" value="1"/>
</dbReference>
<dbReference type="EMBL" id="GL379902">
    <property type="protein sequence ID" value="EGT33093.1"/>
    <property type="molecule type" value="Genomic_DNA"/>
</dbReference>
<accession>G0NKW5</accession>
<evidence type="ECO:0000313" key="1">
    <source>
        <dbReference type="EMBL" id="EGT33093.1"/>
    </source>
</evidence>
<evidence type="ECO:0000313" key="2">
    <source>
        <dbReference type="Proteomes" id="UP000008068"/>
    </source>
</evidence>